<gene>
    <name evidence="2" type="ORF">BSTOLATCC_MIC51126</name>
</gene>
<dbReference type="EMBL" id="CAJZBQ010000051">
    <property type="protein sequence ID" value="CAG9330543.1"/>
    <property type="molecule type" value="Genomic_DNA"/>
</dbReference>
<evidence type="ECO:0000256" key="1">
    <source>
        <dbReference type="SAM" id="Coils"/>
    </source>
</evidence>
<feature type="coiled-coil region" evidence="1">
    <location>
        <begin position="463"/>
        <end position="490"/>
    </location>
</feature>
<keyword evidence="3" id="KW-1185">Reference proteome</keyword>
<sequence>MRPTTGKSTKQRLREDIAELDKQLIESATERPGSVQLNLSQNAIQNESNLRYQKIDSLRTSNSSREGALKSQLSETKMLLKTLEMKKIQENQAITNLRDPKAKKVESLKELIQKMQEEYHSSSTSNFKMKKLRESTNQAKQKAYLETMAPLESQLKHLDEEEKMTSDRIIAMNEEIKRLENMMEMSKEEYISRLTQRAECIAQREEAEEALETLKLEYAEEMGVNLEGIENCVTSSESLKEKEYYESKIKEMDSKLKILEIEIENTKRTKVNCRRNLYEAMGLNNLEEIENIEGVIDENCQDADISGLGEVILDVNSANSFEVDENIIKLQLIEIENKERVFKEEWTLRKQLLEERIQFFKENSDWNEMKNSEKELFLTFRKYRNRFAAISQWKYEVEQSINRRVQSSQVFISDRDILDEFKNEELSKIIDPSYRKFIENQLILYIQKLNSREKEISKNISAIQDYKSSLQKLEKDLNLKSNQKIQFECDKIIALTELTKLYKQEKKKNQDIDITEYDDEYIIREHAISLQKLIAHWDKCAISHNNYIEMTLKTEFKITGDLLNKYIRETKNLNAKLNEIRAEQKNVKGLIENLIIKQKRSMYASLEDLKNPYGNSENRLGELNELIDDKTRELEEALSDLNKVDDEHSEIMHKIEEEEKQLKAQQTTIENAIVNIYKERILIEEFENQFINDTERTARSPIVRTRSTERNQRAKHHPHDYSSQNLILPINSVKDPDFYPYELKDTMDASNLGEIPFEVSEKILGKQAQLMTERATGSSGFYPIKKKKYYRFHLEDTSISEKKFFERITPLLEGAEFYKKFSQQNSLKTQAFDQLDAIKHPPESCGYGIRYFRLHKSLTRINVRQPLKPGFESQIQIEQIIAPIIPQSTRNVLKIQKKLENENLGSAKNLEIEETKSRSLWDVQSEVYKERCKECKFYPFSIALSTGGRIELIAKDYASLKNWVNGINALVGYKSKLLRLKGRIESYTSV</sequence>
<evidence type="ECO:0000313" key="2">
    <source>
        <dbReference type="EMBL" id="CAG9330543.1"/>
    </source>
</evidence>
<proteinExistence type="predicted"/>
<name>A0AAU9JTG4_9CILI</name>
<reference evidence="2" key="1">
    <citation type="submission" date="2021-09" db="EMBL/GenBank/DDBJ databases">
        <authorList>
            <consortium name="AG Swart"/>
            <person name="Singh M."/>
            <person name="Singh A."/>
            <person name="Seah K."/>
            <person name="Emmerich C."/>
        </authorList>
    </citation>
    <scope>NUCLEOTIDE SEQUENCE</scope>
    <source>
        <strain evidence="2">ATCC30299</strain>
    </source>
</reference>
<feature type="coiled-coil region" evidence="1">
    <location>
        <begin position="563"/>
        <end position="675"/>
    </location>
</feature>
<dbReference type="Proteomes" id="UP001162131">
    <property type="component" value="Unassembled WGS sequence"/>
</dbReference>
<protein>
    <recommendedName>
        <fullName evidence="4">PH domain-containing protein</fullName>
    </recommendedName>
</protein>
<evidence type="ECO:0000313" key="3">
    <source>
        <dbReference type="Proteomes" id="UP001162131"/>
    </source>
</evidence>
<dbReference type="AlphaFoldDB" id="A0AAU9JTG4"/>
<accession>A0AAU9JTG4</accession>
<comment type="caution">
    <text evidence="2">The sequence shown here is derived from an EMBL/GenBank/DDBJ whole genome shotgun (WGS) entry which is preliminary data.</text>
</comment>
<feature type="coiled-coil region" evidence="1">
    <location>
        <begin position="169"/>
        <end position="276"/>
    </location>
</feature>
<keyword evidence="1" id="KW-0175">Coiled coil</keyword>
<organism evidence="2 3">
    <name type="scientific">Blepharisma stoltei</name>
    <dbReference type="NCBI Taxonomy" id="1481888"/>
    <lineage>
        <taxon>Eukaryota</taxon>
        <taxon>Sar</taxon>
        <taxon>Alveolata</taxon>
        <taxon>Ciliophora</taxon>
        <taxon>Postciliodesmatophora</taxon>
        <taxon>Heterotrichea</taxon>
        <taxon>Heterotrichida</taxon>
        <taxon>Blepharismidae</taxon>
        <taxon>Blepharisma</taxon>
    </lineage>
</organism>
<evidence type="ECO:0008006" key="4">
    <source>
        <dbReference type="Google" id="ProtNLM"/>
    </source>
</evidence>